<reference evidence="11" key="1">
    <citation type="submission" date="2006-10" db="EMBL/GenBank/DDBJ databases">
        <authorList>
            <person name="Amadeo P."/>
            <person name="Zhao Q."/>
            <person name="Wortman J."/>
            <person name="Fraser-Liggett C."/>
            <person name="Carlton J."/>
        </authorList>
    </citation>
    <scope>NUCLEOTIDE SEQUENCE</scope>
    <source>
        <strain evidence="11">G3</strain>
    </source>
</reference>
<evidence type="ECO:0000256" key="1">
    <source>
        <dbReference type="ARBA" id="ARBA00005860"/>
    </source>
</evidence>
<feature type="active site" evidence="7">
    <location>
        <position position="229"/>
    </location>
</feature>
<keyword evidence="9" id="KW-0472">Membrane</keyword>
<protein>
    <submittedName>
        <fullName evidence="11">GP63-like</fullName>
    </submittedName>
</protein>
<dbReference type="VEuPathDB" id="TrichDB:TVAGG3_0259410"/>
<gene>
    <name evidence="11" type="ORF">TVAG_160010</name>
</gene>
<keyword evidence="2" id="KW-0645">Protease</keyword>
<evidence type="ECO:0000256" key="5">
    <source>
        <dbReference type="ARBA" id="ARBA00022833"/>
    </source>
</evidence>
<dbReference type="Proteomes" id="UP000001542">
    <property type="component" value="Unassembled WGS sequence"/>
</dbReference>
<dbReference type="Pfam" id="PF01457">
    <property type="entry name" value="Peptidase_M8"/>
    <property type="match status" value="1"/>
</dbReference>
<dbReference type="GO" id="GO:0008233">
    <property type="term" value="F:peptidase activity"/>
    <property type="evidence" value="ECO:0000318"/>
    <property type="project" value="GO_Central"/>
</dbReference>
<evidence type="ECO:0000256" key="8">
    <source>
        <dbReference type="PIRSR" id="PIRSR601577-2"/>
    </source>
</evidence>
<keyword evidence="5 8" id="KW-0862">Zinc</keyword>
<dbReference type="Gene3D" id="3.90.132.10">
    <property type="entry name" value="Leishmanolysin , domain 2"/>
    <property type="match status" value="1"/>
</dbReference>
<dbReference type="GO" id="GO:0004222">
    <property type="term" value="F:metalloendopeptidase activity"/>
    <property type="evidence" value="ECO:0007669"/>
    <property type="project" value="InterPro"/>
</dbReference>
<dbReference type="PANTHER" id="PTHR10942">
    <property type="entry name" value="LEISHMANOLYSIN-LIKE PEPTIDASE"/>
    <property type="match status" value="1"/>
</dbReference>
<sequence>MFVFLLSFTLSTVEEDIEMYANTEFDPPLHLGSKLSNRKALGDTIDVDAIQKILSSRRIPVTESDLFTRKPFRLIFDYDDAVSGADNFQCKYVGQEIAWSLNPQYTCKEEDILTDQKRESLIQTLKNVEKFISKFLKIRHSKMTLTPYFYGVDNYFNPPKKEFDVDHYVVVSVRSFSGFTIAGSLVTAHDNKTLRPLQSSIFINPRYIPSVPQDFDSIPRNYFNTLFHECMHSLGLINDDYYLWFDKRTGKTYDAKSFINYFHVDKYNKTFLQLCSPKATEVAQKLLKRKTNWAGIKQCLEMEDNGGPGTIYSHPKATIFRQDLMTGTAPIDGKLSPVLCALMDDIGFYTVNWNVCERLSWIDSYFYTDKEIHKMSEKPARSAFPASHYYKPNSSFLAHDLRGYTAWVDIKKYDTEKDEKDIVRYKDLYIPEDKIIGSTATYDYSLIKNPKITCLKNQWAMAVYNGTGVMGMCSESSLGKNGVFTFKDLNGTTHTCKKSQEVKVGDYIYYCPDTDLIKKVIDFQKKLGAPFRGNLMMGDKIFIIVVSCVLVTLIIVAMVFAYCIYMKKNKTNPSAILELSDNKAPLV</sequence>
<feature type="binding site" evidence="8">
    <location>
        <position position="314"/>
    </location>
    <ligand>
        <name>Zn(2+)</name>
        <dbReference type="ChEBI" id="CHEBI:29105"/>
        <note>catalytic</note>
    </ligand>
</feature>
<dbReference type="PANTHER" id="PTHR10942:SF0">
    <property type="entry name" value="LEISHMANOLYSIN-LIKE PEPTIDASE"/>
    <property type="match status" value="1"/>
</dbReference>
<keyword evidence="3 8" id="KW-0479">Metal-binding</keyword>
<proteinExistence type="inferred from homology"/>
<dbReference type="SMR" id="A2DUU3"/>
<evidence type="ECO:0000313" key="11">
    <source>
        <dbReference type="EMBL" id="EAY15828.1"/>
    </source>
</evidence>
<evidence type="ECO:0000256" key="6">
    <source>
        <dbReference type="ARBA" id="ARBA00023049"/>
    </source>
</evidence>
<dbReference type="GO" id="GO:0005737">
    <property type="term" value="C:cytoplasm"/>
    <property type="evidence" value="ECO:0000318"/>
    <property type="project" value="GO_Central"/>
</dbReference>
<organism evidence="11 12">
    <name type="scientific">Trichomonas vaginalis (strain ATCC PRA-98 / G3)</name>
    <dbReference type="NCBI Taxonomy" id="412133"/>
    <lineage>
        <taxon>Eukaryota</taxon>
        <taxon>Metamonada</taxon>
        <taxon>Parabasalia</taxon>
        <taxon>Trichomonadida</taxon>
        <taxon>Trichomonadidae</taxon>
        <taxon>Trichomonas</taxon>
    </lineage>
</organism>
<keyword evidence="10" id="KW-0732">Signal</keyword>
<dbReference type="SUPFAM" id="SSF55486">
    <property type="entry name" value="Metalloproteases ('zincins'), catalytic domain"/>
    <property type="match status" value="1"/>
</dbReference>
<feature type="chain" id="PRO_5013175195" evidence="10">
    <location>
        <begin position="16"/>
        <end position="587"/>
    </location>
</feature>
<evidence type="ECO:0000256" key="9">
    <source>
        <dbReference type="SAM" id="Phobius"/>
    </source>
</evidence>
<dbReference type="KEGG" id="tva:4773835"/>
<evidence type="ECO:0000256" key="10">
    <source>
        <dbReference type="SAM" id="SignalP"/>
    </source>
</evidence>
<evidence type="ECO:0000256" key="2">
    <source>
        <dbReference type="ARBA" id="ARBA00022670"/>
    </source>
</evidence>
<feature type="binding site" evidence="8">
    <location>
        <position position="232"/>
    </location>
    <ligand>
        <name>Zn(2+)</name>
        <dbReference type="ChEBI" id="CHEBI:29105"/>
        <note>catalytic</note>
    </ligand>
</feature>
<dbReference type="GO" id="GO:0046872">
    <property type="term" value="F:metal ion binding"/>
    <property type="evidence" value="ECO:0007669"/>
    <property type="project" value="UniProtKB-KW"/>
</dbReference>
<dbReference type="FunFam" id="3.90.132.10:FF:000014">
    <property type="entry name" value="GP63-like"/>
    <property type="match status" value="1"/>
</dbReference>
<evidence type="ECO:0000256" key="3">
    <source>
        <dbReference type="ARBA" id="ARBA00022723"/>
    </source>
</evidence>
<dbReference type="VEuPathDB" id="TrichDB:TVAG_160010"/>
<dbReference type="InParanoid" id="A2DUU3"/>
<dbReference type="FunFam" id="3.10.170.20:FF:000003">
    <property type="entry name" value="GP63-like"/>
    <property type="match status" value="1"/>
</dbReference>
<feature type="binding site" evidence="8">
    <location>
        <position position="228"/>
    </location>
    <ligand>
        <name>Zn(2+)</name>
        <dbReference type="ChEBI" id="CHEBI:29105"/>
        <note>catalytic</note>
    </ligand>
</feature>
<dbReference type="GO" id="GO:0007155">
    <property type="term" value="P:cell adhesion"/>
    <property type="evidence" value="ECO:0007669"/>
    <property type="project" value="InterPro"/>
</dbReference>
<feature type="transmembrane region" description="Helical" evidence="9">
    <location>
        <begin position="541"/>
        <end position="565"/>
    </location>
</feature>
<comment type="similarity">
    <text evidence="1">Belongs to the peptidase M8 family.</text>
</comment>
<feature type="signal peptide" evidence="10">
    <location>
        <begin position="1"/>
        <end position="15"/>
    </location>
</feature>
<dbReference type="eggNOG" id="KOG2556">
    <property type="taxonomic scope" value="Eukaryota"/>
</dbReference>
<evidence type="ECO:0000313" key="12">
    <source>
        <dbReference type="Proteomes" id="UP000001542"/>
    </source>
</evidence>
<dbReference type="GO" id="GO:0016020">
    <property type="term" value="C:membrane"/>
    <property type="evidence" value="ECO:0007669"/>
    <property type="project" value="InterPro"/>
</dbReference>
<accession>A2DUU3</accession>
<name>A2DUU3_TRIV3</name>
<dbReference type="EMBL" id="DS113250">
    <property type="protein sequence ID" value="EAY15828.1"/>
    <property type="molecule type" value="Genomic_DNA"/>
</dbReference>
<comment type="cofactor">
    <cofactor evidence="8">
        <name>Zn(2+)</name>
        <dbReference type="ChEBI" id="CHEBI:29105"/>
    </cofactor>
    <text evidence="8">Binds 1 zinc ion per subunit.</text>
</comment>
<keyword evidence="9" id="KW-1133">Transmembrane helix</keyword>
<keyword evidence="4" id="KW-0378">Hydrolase</keyword>
<dbReference type="GO" id="GO:0006508">
    <property type="term" value="P:proteolysis"/>
    <property type="evidence" value="ECO:0007669"/>
    <property type="project" value="UniProtKB-KW"/>
</dbReference>
<keyword evidence="12" id="KW-1185">Reference proteome</keyword>
<evidence type="ECO:0000256" key="7">
    <source>
        <dbReference type="PIRSR" id="PIRSR601577-1"/>
    </source>
</evidence>
<reference evidence="11" key="2">
    <citation type="journal article" date="2007" name="Science">
        <title>Draft genome sequence of the sexually transmitted pathogen Trichomonas vaginalis.</title>
        <authorList>
            <person name="Carlton J.M."/>
            <person name="Hirt R.P."/>
            <person name="Silva J.C."/>
            <person name="Delcher A.L."/>
            <person name="Schatz M."/>
            <person name="Zhao Q."/>
            <person name="Wortman J.R."/>
            <person name="Bidwell S.L."/>
            <person name="Alsmark U.C.M."/>
            <person name="Besteiro S."/>
            <person name="Sicheritz-Ponten T."/>
            <person name="Noel C.J."/>
            <person name="Dacks J.B."/>
            <person name="Foster P.G."/>
            <person name="Simillion C."/>
            <person name="Van de Peer Y."/>
            <person name="Miranda-Saavedra D."/>
            <person name="Barton G.J."/>
            <person name="Westrop G.D."/>
            <person name="Mueller S."/>
            <person name="Dessi D."/>
            <person name="Fiori P.L."/>
            <person name="Ren Q."/>
            <person name="Paulsen I."/>
            <person name="Zhang H."/>
            <person name="Bastida-Corcuera F.D."/>
            <person name="Simoes-Barbosa A."/>
            <person name="Brown M.T."/>
            <person name="Hayes R.D."/>
            <person name="Mukherjee M."/>
            <person name="Okumura C.Y."/>
            <person name="Schneider R."/>
            <person name="Smith A.J."/>
            <person name="Vanacova S."/>
            <person name="Villalvazo M."/>
            <person name="Haas B.J."/>
            <person name="Pertea M."/>
            <person name="Feldblyum T.V."/>
            <person name="Utterback T.R."/>
            <person name="Shu C.L."/>
            <person name="Osoegawa K."/>
            <person name="de Jong P.J."/>
            <person name="Hrdy I."/>
            <person name="Horvathova L."/>
            <person name="Zubacova Z."/>
            <person name="Dolezal P."/>
            <person name="Malik S.B."/>
            <person name="Logsdon J.M. Jr."/>
            <person name="Henze K."/>
            <person name="Gupta A."/>
            <person name="Wang C.C."/>
            <person name="Dunne R.L."/>
            <person name="Upcroft J.A."/>
            <person name="Upcroft P."/>
            <person name="White O."/>
            <person name="Salzberg S.L."/>
            <person name="Tang P."/>
            <person name="Chiu C.-H."/>
            <person name="Lee Y.-S."/>
            <person name="Embley T.M."/>
            <person name="Coombs G.H."/>
            <person name="Mottram J.C."/>
            <person name="Tachezy J."/>
            <person name="Fraser-Liggett C.M."/>
            <person name="Johnson P.J."/>
        </authorList>
    </citation>
    <scope>NUCLEOTIDE SEQUENCE [LARGE SCALE GENOMIC DNA]</scope>
    <source>
        <strain evidence="11">G3</strain>
    </source>
</reference>
<dbReference type="InterPro" id="IPR001577">
    <property type="entry name" value="Peptidase_M8"/>
</dbReference>
<keyword evidence="9" id="KW-0812">Transmembrane</keyword>
<dbReference type="Gene3D" id="3.10.170.20">
    <property type="match status" value="1"/>
</dbReference>
<keyword evidence="6 8" id="KW-0482">Metalloprotease</keyword>
<dbReference type="RefSeq" id="XP_001328051.1">
    <property type="nucleotide sequence ID" value="XM_001328016.1"/>
</dbReference>
<evidence type="ECO:0000256" key="4">
    <source>
        <dbReference type="ARBA" id="ARBA00022801"/>
    </source>
</evidence>
<dbReference type="AlphaFoldDB" id="A2DUU3"/>